<gene>
    <name evidence="3" type="ORF">ADUPG1_012522</name>
</gene>
<dbReference type="EMBL" id="BQXS01012484">
    <property type="protein sequence ID" value="GKT23753.1"/>
    <property type="molecule type" value="Genomic_DNA"/>
</dbReference>
<dbReference type="CDD" id="cd23767">
    <property type="entry name" value="IQCD"/>
    <property type="match status" value="1"/>
</dbReference>
<evidence type="ECO:0000313" key="4">
    <source>
        <dbReference type="Proteomes" id="UP001057375"/>
    </source>
</evidence>
<dbReference type="PROSITE" id="PS50096">
    <property type="entry name" value="IQ"/>
    <property type="match status" value="3"/>
</dbReference>
<dbReference type="PANTHER" id="PTHR24362:SF309">
    <property type="entry name" value="PROTEIN KINASE DOMAIN-CONTAINING PROTEIN"/>
    <property type="match status" value="1"/>
</dbReference>
<feature type="coiled-coil region" evidence="1">
    <location>
        <begin position="517"/>
        <end position="590"/>
    </location>
</feature>
<sequence>MKLEVLQLGGESIGSPISKSLELSQLCSPLQLHIDHRQALAVKRGDLSIIQGEVFRCRPKAEHLKHIPLVLKRLDCVDRRTYDLKVYEADSLARFQGHPNIVSLFSYWSERPTSSYTYKTLVLLMEEGIKGDALQTIVKAPERPIYRRCLRLICDIAKGLCAVHNCNIIHGRLKPSSIYMAEDGSAMIGEFGKTELDSARQTHQLFSKILIGDAIPRTLVYWAPELLALKKYTTAADLWALGVTIYQLVTGKLPFNITNEVTFRDDALTGHVDLDPLHEFPRIKAIVENLIRVKAEERWNAQEVLTYAQYDFAVDVQRVWRGHVVRKEYRKLRNSAITIQKHIRGCLQRKRYKIALADHKNAAAVKLQSAWRMHGERTKYLIARKAIMRCQANVLCKQMRRMFHKFRQDTILCQSAARRFICMCWYDKVKMCRRDLEGKLETIKSLIHSYNSTVGDFQKLFSKEGYPSSLLDAHDKAGTEVVVGLPTSLAHLRSFEDYELSQPPPEVTGDIACLPRLRDSSARIDHLEDELKAVKEKLAKYEEDEKARIEEEEQTKKELGSKYCELSPLIKDVKRNLAKLERQVQRATPQPITIQHPYEYSSWDLLHEKDNRVENVLADDVTVYSALSPVVDLNVCNNKTTFVSGVTVCPGECGPSLMEVSVMETEKSKWKVLKEFKCERKEQLDFTLPGETTCVAIRLKFPANVRGGNIVAIRHVKVHGVSFGGSR</sequence>
<dbReference type="SMART" id="SM00015">
    <property type="entry name" value="IQ"/>
    <property type="match status" value="4"/>
</dbReference>
<evidence type="ECO:0000259" key="2">
    <source>
        <dbReference type="PROSITE" id="PS50011"/>
    </source>
</evidence>
<dbReference type="SUPFAM" id="SSF56112">
    <property type="entry name" value="Protein kinase-like (PK-like)"/>
    <property type="match status" value="1"/>
</dbReference>
<evidence type="ECO:0000256" key="1">
    <source>
        <dbReference type="SAM" id="Coils"/>
    </source>
</evidence>
<feature type="domain" description="Protein kinase" evidence="2">
    <location>
        <begin position="3"/>
        <end position="313"/>
    </location>
</feature>
<dbReference type="PROSITE" id="PS50011">
    <property type="entry name" value="PROTEIN_KINASE_DOM"/>
    <property type="match status" value="1"/>
</dbReference>
<reference evidence="3" key="1">
    <citation type="submission" date="2022-03" db="EMBL/GenBank/DDBJ databases">
        <title>Draft genome sequence of Aduncisulcus paluster, a free-living microaerophilic Fornicata.</title>
        <authorList>
            <person name="Yuyama I."/>
            <person name="Kume K."/>
            <person name="Tamura T."/>
            <person name="Inagaki Y."/>
            <person name="Hashimoto T."/>
        </authorList>
    </citation>
    <scope>NUCLEOTIDE SEQUENCE</scope>
    <source>
        <strain evidence="3">NY0171</strain>
    </source>
</reference>
<dbReference type="SUPFAM" id="SSF52540">
    <property type="entry name" value="P-loop containing nucleoside triphosphate hydrolases"/>
    <property type="match status" value="1"/>
</dbReference>
<protein>
    <recommendedName>
        <fullName evidence="2">Protein kinase domain-containing protein</fullName>
    </recommendedName>
</protein>
<organism evidence="3 4">
    <name type="scientific">Aduncisulcus paluster</name>
    <dbReference type="NCBI Taxonomy" id="2918883"/>
    <lineage>
        <taxon>Eukaryota</taxon>
        <taxon>Metamonada</taxon>
        <taxon>Carpediemonas-like organisms</taxon>
        <taxon>Aduncisulcus</taxon>
    </lineage>
</organism>
<dbReference type="PANTHER" id="PTHR24362">
    <property type="entry name" value="SERINE/THREONINE-PROTEIN KINASE NEK"/>
    <property type="match status" value="1"/>
</dbReference>
<name>A0ABQ5JZP8_9EUKA</name>
<dbReference type="Pfam" id="PF00069">
    <property type="entry name" value="Pkinase"/>
    <property type="match status" value="1"/>
</dbReference>
<comment type="caution">
    <text evidence="3">The sequence shown here is derived from an EMBL/GenBank/DDBJ whole genome shotgun (WGS) entry which is preliminary data.</text>
</comment>
<dbReference type="Proteomes" id="UP001057375">
    <property type="component" value="Unassembled WGS sequence"/>
</dbReference>
<dbReference type="Gene3D" id="1.10.510.10">
    <property type="entry name" value="Transferase(Phosphotransferase) domain 1"/>
    <property type="match status" value="1"/>
</dbReference>
<dbReference type="Gene3D" id="1.20.5.190">
    <property type="match status" value="2"/>
</dbReference>
<dbReference type="InterPro" id="IPR000719">
    <property type="entry name" value="Prot_kinase_dom"/>
</dbReference>
<keyword evidence="1" id="KW-0175">Coiled coil</keyword>
<dbReference type="InterPro" id="IPR011009">
    <property type="entry name" value="Kinase-like_dom_sf"/>
</dbReference>
<evidence type="ECO:0000313" key="3">
    <source>
        <dbReference type="EMBL" id="GKT23753.1"/>
    </source>
</evidence>
<keyword evidence="4" id="KW-1185">Reference proteome</keyword>
<dbReference type="InterPro" id="IPR027417">
    <property type="entry name" value="P-loop_NTPase"/>
</dbReference>
<dbReference type="InterPro" id="IPR000048">
    <property type="entry name" value="IQ_motif_EF-hand-BS"/>
</dbReference>
<dbReference type="Pfam" id="PF00612">
    <property type="entry name" value="IQ"/>
    <property type="match status" value="3"/>
</dbReference>
<proteinExistence type="predicted"/>
<accession>A0ABQ5JZP8</accession>